<dbReference type="PANTHER" id="PTHR33050:SF7">
    <property type="entry name" value="RIBONUCLEASE H"/>
    <property type="match status" value="1"/>
</dbReference>
<reference evidence="3 4" key="1">
    <citation type="submission" date="2019-03" db="EMBL/GenBank/DDBJ databases">
        <title>Single cell metagenomics reveals metabolic interactions within the superorganism composed of flagellate Streblomastix strix and complex community of Bacteroidetes bacteria on its surface.</title>
        <authorList>
            <person name="Treitli S.C."/>
            <person name="Kolisko M."/>
            <person name="Husnik F."/>
            <person name="Keeling P."/>
            <person name="Hampl V."/>
        </authorList>
    </citation>
    <scope>NUCLEOTIDE SEQUENCE [LARGE SCALE GENOMIC DNA]</scope>
    <source>
        <strain evidence="3">ST1C</strain>
    </source>
</reference>
<gene>
    <name evidence="3" type="ORF">EZS28_001979</name>
</gene>
<dbReference type="Gene3D" id="3.10.10.10">
    <property type="entry name" value="HIV Type 1 Reverse Transcriptase, subunit A, domain 1"/>
    <property type="match status" value="1"/>
</dbReference>
<sequence length="628" mass="73153">MIVPDTVGARLQWYKAKWEEIGASQILIEGAQANWKDVEAPEQQKKRLKFQEFQGTEEEKKDLHRGTARRNSKDGRKRKILDCHQVNRYLQDISFKGEDFKQVANITLRGDWATVLDISSAYNHIKVSEELQKYLAFTFTKETYTYIVISFGLKTAPYIFHKHLHPAITLLRKEGIRMIVYFDDILILAQNLDLLVLQKQRVKQLLESLGWIISPKSIFIPKQQVQYIGLIWNLTNLTIRMPEDRRKKMISHRIKWNKQSQRRYTVKIRNLARLIGKLIFLKPQFPRVLLHMKLLYRFLNQAKTRQGWNGLIQLTPKLRKDLSWQLSKVRENKPQTFEVIPPQALIVTDASKRGWGATLILNNNKIEFKTGRIWKKRWIQKSSNQRELAAVLCAVRRFEGQLKQEQIHSVHLQTDNTTTSYNINRADSSGTLTHLTDTILRTMEQYNIQIMSTHIPGITNKIADSLSRLNRAGDYSLSKKTASRACMMMKFKPTIDLFASRKNHLMKEYCTINQDKKAVARDAFSISWAREHPIIHPPIPLIGRCLKRVLQERIHALIITPKWEGQYWWPLHQQMTANSLNLGQADQLLKNGTIANRKEWALPPGELLASLISGKKEENKEKTCSEKQ</sequence>
<proteinExistence type="predicted"/>
<evidence type="ECO:0000256" key="1">
    <source>
        <dbReference type="SAM" id="MobiDB-lite"/>
    </source>
</evidence>
<feature type="compositionally biased region" description="Basic residues" evidence="1">
    <location>
        <begin position="66"/>
        <end position="75"/>
    </location>
</feature>
<dbReference type="GO" id="GO:0003964">
    <property type="term" value="F:RNA-directed DNA polymerase activity"/>
    <property type="evidence" value="ECO:0007669"/>
    <property type="project" value="UniProtKB-KW"/>
</dbReference>
<dbReference type="InterPro" id="IPR000477">
    <property type="entry name" value="RT_dom"/>
</dbReference>
<dbReference type="GO" id="GO:0003676">
    <property type="term" value="F:nucleic acid binding"/>
    <property type="evidence" value="ECO:0007669"/>
    <property type="project" value="InterPro"/>
</dbReference>
<dbReference type="CDD" id="cd09275">
    <property type="entry name" value="RNase_HI_RT_DIRS1"/>
    <property type="match status" value="1"/>
</dbReference>
<dbReference type="PROSITE" id="PS50878">
    <property type="entry name" value="RT_POL"/>
    <property type="match status" value="1"/>
</dbReference>
<feature type="domain" description="Reverse transcriptase" evidence="2">
    <location>
        <begin position="39"/>
        <end position="232"/>
    </location>
</feature>
<dbReference type="InterPro" id="IPR043128">
    <property type="entry name" value="Rev_trsase/Diguanyl_cyclase"/>
</dbReference>
<dbReference type="InterPro" id="IPR052055">
    <property type="entry name" value="Hepadnavirus_pol/RT"/>
</dbReference>
<evidence type="ECO:0000313" key="3">
    <source>
        <dbReference type="EMBL" id="KAA6402498.1"/>
    </source>
</evidence>
<feature type="region of interest" description="Disordered" evidence="1">
    <location>
        <begin position="56"/>
        <end position="75"/>
    </location>
</feature>
<keyword evidence="3" id="KW-0695">RNA-directed DNA polymerase</keyword>
<dbReference type="OrthoDB" id="7462124at2759"/>
<organism evidence="3 4">
    <name type="scientific">Streblomastix strix</name>
    <dbReference type="NCBI Taxonomy" id="222440"/>
    <lineage>
        <taxon>Eukaryota</taxon>
        <taxon>Metamonada</taxon>
        <taxon>Preaxostyla</taxon>
        <taxon>Oxymonadida</taxon>
        <taxon>Streblomastigidae</taxon>
        <taxon>Streblomastix</taxon>
    </lineage>
</organism>
<keyword evidence="3" id="KW-0548">Nucleotidyltransferase</keyword>
<dbReference type="Gene3D" id="3.30.420.10">
    <property type="entry name" value="Ribonuclease H-like superfamily/Ribonuclease H"/>
    <property type="match status" value="1"/>
</dbReference>
<dbReference type="AlphaFoldDB" id="A0A5J4X5N9"/>
<dbReference type="Proteomes" id="UP000324800">
    <property type="component" value="Unassembled WGS sequence"/>
</dbReference>
<dbReference type="Pfam" id="PF00078">
    <property type="entry name" value="RVT_1"/>
    <property type="match status" value="1"/>
</dbReference>
<dbReference type="Gene3D" id="3.30.70.270">
    <property type="match status" value="1"/>
</dbReference>
<evidence type="ECO:0000313" key="4">
    <source>
        <dbReference type="Proteomes" id="UP000324800"/>
    </source>
</evidence>
<dbReference type="InterPro" id="IPR036397">
    <property type="entry name" value="RNaseH_sf"/>
</dbReference>
<name>A0A5J4X5N9_9EUKA</name>
<dbReference type="InterPro" id="IPR043502">
    <property type="entry name" value="DNA/RNA_pol_sf"/>
</dbReference>
<dbReference type="SUPFAM" id="SSF56672">
    <property type="entry name" value="DNA/RNA polymerases"/>
    <property type="match status" value="1"/>
</dbReference>
<dbReference type="EMBL" id="SNRW01000226">
    <property type="protein sequence ID" value="KAA6402498.1"/>
    <property type="molecule type" value="Genomic_DNA"/>
</dbReference>
<keyword evidence="3" id="KW-0808">Transferase</keyword>
<evidence type="ECO:0000259" key="2">
    <source>
        <dbReference type="PROSITE" id="PS50878"/>
    </source>
</evidence>
<comment type="caution">
    <text evidence="3">The sequence shown here is derived from an EMBL/GenBank/DDBJ whole genome shotgun (WGS) entry which is preliminary data.</text>
</comment>
<protein>
    <submittedName>
        <fullName evidence="3">Putative reverse transcriptase</fullName>
    </submittedName>
</protein>
<dbReference type="PANTHER" id="PTHR33050">
    <property type="entry name" value="REVERSE TRANSCRIPTASE DOMAIN-CONTAINING PROTEIN"/>
    <property type="match status" value="1"/>
</dbReference>
<accession>A0A5J4X5N9</accession>